<dbReference type="Gene3D" id="2.30.30.910">
    <property type="match status" value="1"/>
</dbReference>
<dbReference type="RefSeq" id="WP_090413376.1">
    <property type="nucleotide sequence ID" value="NZ_FNOY01000018.1"/>
</dbReference>
<evidence type="ECO:0000259" key="7">
    <source>
        <dbReference type="Pfam" id="PF13861"/>
    </source>
</evidence>
<dbReference type="InterPro" id="IPR025965">
    <property type="entry name" value="FlgD/Vpr_Ig-like"/>
</dbReference>
<evidence type="ECO:0000313" key="9">
    <source>
        <dbReference type="Proteomes" id="UP000198640"/>
    </source>
</evidence>
<organism evidence="8 9">
    <name type="scientific">Nitrosomonas halophila</name>
    <dbReference type="NCBI Taxonomy" id="44576"/>
    <lineage>
        <taxon>Bacteria</taxon>
        <taxon>Pseudomonadati</taxon>
        <taxon>Pseudomonadota</taxon>
        <taxon>Betaproteobacteria</taxon>
        <taxon>Nitrosomonadales</taxon>
        <taxon>Nitrosomonadaceae</taxon>
        <taxon>Nitrosomonas</taxon>
    </lineage>
</organism>
<protein>
    <recommendedName>
        <fullName evidence="2 5">Basal-body rod modification protein FlgD</fullName>
    </recommendedName>
</protein>
<dbReference type="EMBL" id="FNOY01000018">
    <property type="protein sequence ID" value="SDY11163.1"/>
    <property type="molecule type" value="Genomic_DNA"/>
</dbReference>
<keyword evidence="8" id="KW-0969">Cilium</keyword>
<dbReference type="OrthoDB" id="9785233at2"/>
<dbReference type="Gene3D" id="2.60.40.4070">
    <property type="match status" value="1"/>
</dbReference>
<evidence type="ECO:0000259" key="6">
    <source>
        <dbReference type="Pfam" id="PF13860"/>
    </source>
</evidence>
<gene>
    <name evidence="8" type="ORF">SAMN05421881_101840</name>
</gene>
<evidence type="ECO:0000256" key="5">
    <source>
        <dbReference type="RuleBase" id="RU362076"/>
    </source>
</evidence>
<evidence type="ECO:0000256" key="4">
    <source>
        <dbReference type="ARBA" id="ARBA00024746"/>
    </source>
</evidence>
<keyword evidence="8" id="KW-0966">Cell projection</keyword>
<feature type="domain" description="FlgD/Vpr Ig-like" evidence="6">
    <location>
        <begin position="115"/>
        <end position="181"/>
    </location>
</feature>
<evidence type="ECO:0000313" key="8">
    <source>
        <dbReference type="EMBL" id="SDY11163.1"/>
    </source>
</evidence>
<comment type="function">
    <text evidence="4 5">Required for flagellar hook formation. May act as a scaffolding protein.</text>
</comment>
<name>A0A1H3H6H6_9PROT</name>
<keyword evidence="9" id="KW-1185">Reference proteome</keyword>
<feature type="domain" description="FlgD Tudor-like" evidence="7">
    <location>
        <begin position="90"/>
        <end position="221"/>
    </location>
</feature>
<proteinExistence type="inferred from homology"/>
<accession>A0A1H3H6H6</accession>
<dbReference type="Pfam" id="PF03963">
    <property type="entry name" value="FlgD"/>
    <property type="match status" value="1"/>
</dbReference>
<dbReference type="Proteomes" id="UP000198640">
    <property type="component" value="Unassembled WGS sequence"/>
</dbReference>
<sequence>MAQVDQANSSISQLLASHGGSIQSARKSEEDPQERFLKLLVTQMQNQDPLSPMDNAEVTSQLAQISTVNGIEKLNGTLEQLVANSDAKRSLEAATMIGRSVLVPGTSMALENHAGVGGFELSEPVDKLVVTIKDSAGIAVRDIDLGPQAAGVSTFVWNGVANSGAEAAPGRYSFAVKALRGDQEVAASALAFGTVENASLGANGVALGVGELGYAGMTDIKKIF</sequence>
<dbReference type="InterPro" id="IPR025963">
    <property type="entry name" value="FLgD_Tudor"/>
</dbReference>
<keyword evidence="3 5" id="KW-1005">Bacterial flagellum biogenesis</keyword>
<dbReference type="InterPro" id="IPR005648">
    <property type="entry name" value="FlgD"/>
</dbReference>
<comment type="similarity">
    <text evidence="1 5">Belongs to the FlgD family.</text>
</comment>
<evidence type="ECO:0000256" key="3">
    <source>
        <dbReference type="ARBA" id="ARBA00022795"/>
    </source>
</evidence>
<dbReference type="GO" id="GO:0044781">
    <property type="term" value="P:bacterial-type flagellum organization"/>
    <property type="evidence" value="ECO:0007669"/>
    <property type="project" value="UniProtKB-UniRule"/>
</dbReference>
<keyword evidence="8" id="KW-0282">Flagellum</keyword>
<dbReference type="STRING" id="44576.SAMN05421881_101840"/>
<reference evidence="8 9" key="1">
    <citation type="submission" date="2016-10" db="EMBL/GenBank/DDBJ databases">
        <authorList>
            <person name="de Groot N.N."/>
        </authorList>
    </citation>
    <scope>NUCLEOTIDE SEQUENCE [LARGE SCALE GENOMIC DNA]</scope>
    <source>
        <strain evidence="8 9">Nm1</strain>
    </source>
</reference>
<dbReference type="Pfam" id="PF13860">
    <property type="entry name" value="FlgD_ig"/>
    <property type="match status" value="1"/>
</dbReference>
<dbReference type="Pfam" id="PF13861">
    <property type="entry name" value="FLgD_tudor"/>
    <property type="match status" value="1"/>
</dbReference>
<evidence type="ECO:0000256" key="2">
    <source>
        <dbReference type="ARBA" id="ARBA00016013"/>
    </source>
</evidence>
<evidence type="ECO:0000256" key="1">
    <source>
        <dbReference type="ARBA" id="ARBA00010577"/>
    </source>
</evidence>
<dbReference type="AlphaFoldDB" id="A0A1H3H6H6"/>